<gene>
    <name evidence="1" type="ORF">CTM74_04675</name>
</gene>
<dbReference type="RefSeq" id="WP_099987091.1">
    <property type="nucleotide sequence ID" value="NZ_CP024700.1"/>
</dbReference>
<reference evidence="1 2" key="1">
    <citation type="submission" date="2017-11" db="EMBL/GenBank/DDBJ databases">
        <title>Genome sequencing of Fusobacterium periodonticum KCOM 1263.</title>
        <authorList>
            <person name="Kook J.-K."/>
            <person name="Park S.-N."/>
            <person name="Lim Y.K."/>
        </authorList>
    </citation>
    <scope>NUCLEOTIDE SEQUENCE [LARGE SCALE GENOMIC DNA]</scope>
    <source>
        <strain evidence="1 2">KCOM 1263</strain>
    </source>
</reference>
<dbReference type="EMBL" id="CP024700">
    <property type="protein sequence ID" value="ATV61183.1"/>
    <property type="molecule type" value="Genomic_DNA"/>
</dbReference>
<accession>A0AAD0AKP8</accession>
<evidence type="ECO:0000313" key="1">
    <source>
        <dbReference type="EMBL" id="ATV61183.1"/>
    </source>
</evidence>
<sequence>MEKAKEWNTYEICFEKIFMKKETDKAWLLEFETDLLKKYKFWYPKKLIKVLCESLVISYKLNDDVERKIFYNDKEIFVSTKELISLLDKAKIVLYREASDFYDDVEHIEIYIPDKVEKEVNIDEDLFA</sequence>
<proteinExistence type="predicted"/>
<name>A0AAD0AKP8_9FUSO</name>
<protein>
    <submittedName>
        <fullName evidence="1">Uncharacterized protein</fullName>
    </submittedName>
</protein>
<dbReference type="AlphaFoldDB" id="A0AAD0AKP8"/>
<keyword evidence="2" id="KW-1185">Reference proteome</keyword>
<evidence type="ECO:0000313" key="2">
    <source>
        <dbReference type="Proteomes" id="UP000228552"/>
    </source>
</evidence>
<dbReference type="Proteomes" id="UP000228552">
    <property type="component" value="Chromosome"/>
</dbReference>
<organism evidence="1 2">
    <name type="scientific">Fusobacterium pseudoperiodonticum</name>
    <dbReference type="NCBI Taxonomy" id="2663009"/>
    <lineage>
        <taxon>Bacteria</taxon>
        <taxon>Fusobacteriati</taxon>
        <taxon>Fusobacteriota</taxon>
        <taxon>Fusobacteriia</taxon>
        <taxon>Fusobacteriales</taxon>
        <taxon>Fusobacteriaceae</taxon>
        <taxon>Fusobacterium</taxon>
    </lineage>
</organism>